<dbReference type="eggNOG" id="ENOG502QS9P">
    <property type="taxonomic scope" value="Eukaryota"/>
</dbReference>
<dbReference type="EnsemblPlants" id="KEH36600">
    <property type="protein sequence ID" value="KEH36600"/>
    <property type="gene ID" value="MTR_2g016190"/>
</dbReference>
<dbReference type="EMBL" id="CM001218">
    <property type="protein sequence ID" value="KEH36600.1"/>
    <property type="molecule type" value="Genomic_DNA"/>
</dbReference>
<evidence type="ECO:0000313" key="5">
    <source>
        <dbReference type="Proteomes" id="UP000002051"/>
    </source>
</evidence>
<dbReference type="Proteomes" id="UP000002051">
    <property type="component" value="Chromosome 2"/>
</dbReference>
<feature type="region of interest" description="Disordered" evidence="1">
    <location>
        <begin position="83"/>
        <end position="104"/>
    </location>
</feature>
<feature type="region of interest" description="Disordered" evidence="1">
    <location>
        <begin position="356"/>
        <end position="375"/>
    </location>
</feature>
<dbReference type="Proteomes" id="UP000265566">
    <property type="component" value="Chromosome 2"/>
</dbReference>
<dbReference type="HOGENOM" id="CLU_015953_0_0_1"/>
<dbReference type="EMBL" id="PSQE01000002">
    <property type="protein sequence ID" value="RHN72092.1"/>
    <property type="molecule type" value="Genomic_DNA"/>
</dbReference>
<proteinExistence type="predicted"/>
<dbReference type="InterPro" id="IPR007789">
    <property type="entry name" value="DUF688"/>
</dbReference>
<reference evidence="2 5" key="2">
    <citation type="journal article" date="2014" name="BMC Genomics">
        <title>An improved genome release (version Mt4.0) for the model legume Medicago truncatula.</title>
        <authorList>
            <person name="Tang H."/>
            <person name="Krishnakumar V."/>
            <person name="Bidwell S."/>
            <person name="Rosen B."/>
            <person name="Chan A."/>
            <person name="Zhou S."/>
            <person name="Gentzbittel L."/>
            <person name="Childs K.L."/>
            <person name="Yandell M."/>
            <person name="Gundlach H."/>
            <person name="Mayer K.F."/>
            <person name="Schwartz D.C."/>
            <person name="Town C.D."/>
        </authorList>
    </citation>
    <scope>GENOME REANNOTATION</scope>
    <source>
        <strain evidence="2">A17</strain>
        <strain evidence="4 5">cv. Jemalong A17</strain>
    </source>
</reference>
<feature type="compositionally biased region" description="Polar residues" evidence="1">
    <location>
        <begin position="357"/>
        <end position="366"/>
    </location>
</feature>
<evidence type="ECO:0000313" key="3">
    <source>
        <dbReference type="EMBL" id="RHN72092.1"/>
    </source>
</evidence>
<dbReference type="PANTHER" id="PTHR33671:SF3">
    <property type="entry name" value="F28N24.8 PROTEIN"/>
    <property type="match status" value="1"/>
</dbReference>
<evidence type="ECO:0000313" key="2">
    <source>
        <dbReference type="EMBL" id="KEH36600.1"/>
    </source>
</evidence>
<dbReference type="OrthoDB" id="677721at2759"/>
<reference evidence="2 5" key="1">
    <citation type="journal article" date="2011" name="Nature">
        <title>The Medicago genome provides insight into the evolution of rhizobial symbioses.</title>
        <authorList>
            <person name="Young N.D."/>
            <person name="Debelle F."/>
            <person name="Oldroyd G.E."/>
            <person name="Geurts R."/>
            <person name="Cannon S.B."/>
            <person name="Udvardi M.K."/>
            <person name="Benedito V.A."/>
            <person name="Mayer K.F."/>
            <person name="Gouzy J."/>
            <person name="Schoof H."/>
            <person name="Van de Peer Y."/>
            <person name="Proost S."/>
            <person name="Cook D.R."/>
            <person name="Meyers B.C."/>
            <person name="Spannagl M."/>
            <person name="Cheung F."/>
            <person name="De Mita S."/>
            <person name="Krishnakumar V."/>
            <person name="Gundlach H."/>
            <person name="Zhou S."/>
            <person name="Mudge J."/>
            <person name="Bharti A.K."/>
            <person name="Murray J.D."/>
            <person name="Naoumkina M.A."/>
            <person name="Rosen B."/>
            <person name="Silverstein K.A."/>
            <person name="Tang H."/>
            <person name="Rombauts S."/>
            <person name="Zhao P.X."/>
            <person name="Zhou P."/>
            <person name="Barbe V."/>
            <person name="Bardou P."/>
            <person name="Bechner M."/>
            <person name="Bellec A."/>
            <person name="Berger A."/>
            <person name="Berges H."/>
            <person name="Bidwell S."/>
            <person name="Bisseling T."/>
            <person name="Choisne N."/>
            <person name="Couloux A."/>
            <person name="Denny R."/>
            <person name="Deshpande S."/>
            <person name="Dai X."/>
            <person name="Doyle J.J."/>
            <person name="Dudez A.M."/>
            <person name="Farmer A.D."/>
            <person name="Fouteau S."/>
            <person name="Franken C."/>
            <person name="Gibelin C."/>
            <person name="Gish J."/>
            <person name="Goldstein S."/>
            <person name="Gonzalez A.J."/>
            <person name="Green P.J."/>
            <person name="Hallab A."/>
            <person name="Hartog M."/>
            <person name="Hua A."/>
            <person name="Humphray S.J."/>
            <person name="Jeong D.H."/>
            <person name="Jing Y."/>
            <person name="Jocker A."/>
            <person name="Kenton S.M."/>
            <person name="Kim D.J."/>
            <person name="Klee K."/>
            <person name="Lai H."/>
            <person name="Lang C."/>
            <person name="Lin S."/>
            <person name="Macmil S.L."/>
            <person name="Magdelenat G."/>
            <person name="Matthews L."/>
            <person name="McCorrison J."/>
            <person name="Monaghan E.L."/>
            <person name="Mun J.H."/>
            <person name="Najar F.Z."/>
            <person name="Nicholson C."/>
            <person name="Noirot C."/>
            <person name="O'Bleness M."/>
            <person name="Paule C.R."/>
            <person name="Poulain J."/>
            <person name="Prion F."/>
            <person name="Qin B."/>
            <person name="Qu C."/>
            <person name="Retzel E.F."/>
            <person name="Riddle C."/>
            <person name="Sallet E."/>
            <person name="Samain S."/>
            <person name="Samson N."/>
            <person name="Sanders I."/>
            <person name="Saurat O."/>
            <person name="Scarpelli C."/>
            <person name="Schiex T."/>
            <person name="Segurens B."/>
            <person name="Severin A.J."/>
            <person name="Sherrier D.J."/>
            <person name="Shi R."/>
            <person name="Sims S."/>
            <person name="Singer S.R."/>
            <person name="Sinharoy S."/>
            <person name="Sterck L."/>
            <person name="Viollet A."/>
            <person name="Wang B.B."/>
            <person name="Wang K."/>
            <person name="Wang M."/>
            <person name="Wang X."/>
            <person name="Warfsmann J."/>
            <person name="Weissenbach J."/>
            <person name="White D.D."/>
            <person name="White J.D."/>
            <person name="Wiley G.B."/>
            <person name="Wincker P."/>
            <person name="Xing Y."/>
            <person name="Yang L."/>
            <person name="Yao Z."/>
            <person name="Ying F."/>
            <person name="Zhai J."/>
            <person name="Zhou L."/>
            <person name="Zuber A."/>
            <person name="Denarie J."/>
            <person name="Dixon R.A."/>
            <person name="May G.D."/>
            <person name="Schwartz D.C."/>
            <person name="Rogers J."/>
            <person name="Quetier F."/>
            <person name="Town C.D."/>
            <person name="Roe B.A."/>
        </authorList>
    </citation>
    <scope>NUCLEOTIDE SEQUENCE [LARGE SCALE GENOMIC DNA]</scope>
    <source>
        <strain evidence="2">A17</strain>
        <strain evidence="4 5">cv. Jemalong A17</strain>
    </source>
</reference>
<feature type="compositionally biased region" description="Polar residues" evidence="1">
    <location>
        <begin position="16"/>
        <end position="26"/>
    </location>
</feature>
<feature type="region of interest" description="Disordered" evidence="1">
    <location>
        <begin position="626"/>
        <end position="648"/>
    </location>
</feature>
<dbReference type="AlphaFoldDB" id="G7ZXK0"/>
<evidence type="ECO:0000256" key="1">
    <source>
        <dbReference type="SAM" id="MobiDB-lite"/>
    </source>
</evidence>
<feature type="region of interest" description="Disordered" evidence="1">
    <location>
        <begin position="402"/>
        <end position="424"/>
    </location>
</feature>
<dbReference type="Gramene" id="rna7765">
    <property type="protein sequence ID" value="RHN72092.1"/>
    <property type="gene ID" value="gene7765"/>
</dbReference>
<dbReference type="Pfam" id="PF05097">
    <property type="entry name" value="DUF688"/>
    <property type="match status" value="1"/>
</dbReference>
<gene>
    <name evidence="4" type="primary">25485969</name>
    <name evidence="2" type="ordered locus">MTR_2g016190</name>
    <name evidence="3" type="ORF">MtrunA17_Chr2g0283911</name>
</gene>
<dbReference type="PANTHER" id="PTHR33671">
    <property type="entry name" value="N-METHYLTRANSFERASE, PUTATIVE (DUF688)-RELATED"/>
    <property type="match status" value="1"/>
</dbReference>
<feature type="region of interest" description="Disordered" evidence="1">
    <location>
        <begin position="1"/>
        <end position="27"/>
    </location>
</feature>
<organism evidence="2 5">
    <name type="scientific">Medicago truncatula</name>
    <name type="common">Barrel medic</name>
    <name type="synonym">Medicago tribuloides</name>
    <dbReference type="NCBI Taxonomy" id="3880"/>
    <lineage>
        <taxon>Eukaryota</taxon>
        <taxon>Viridiplantae</taxon>
        <taxon>Streptophyta</taxon>
        <taxon>Embryophyta</taxon>
        <taxon>Tracheophyta</taxon>
        <taxon>Spermatophyta</taxon>
        <taxon>Magnoliopsida</taxon>
        <taxon>eudicotyledons</taxon>
        <taxon>Gunneridae</taxon>
        <taxon>Pentapetalae</taxon>
        <taxon>rosids</taxon>
        <taxon>fabids</taxon>
        <taxon>Fabales</taxon>
        <taxon>Fabaceae</taxon>
        <taxon>Papilionoideae</taxon>
        <taxon>50 kb inversion clade</taxon>
        <taxon>NPAAA clade</taxon>
        <taxon>Hologalegina</taxon>
        <taxon>IRL clade</taxon>
        <taxon>Trifolieae</taxon>
        <taxon>Medicago</taxon>
    </lineage>
</organism>
<sequence length="682" mass="75526">MSERKLNINAPLMSVRRNSATSPSLTESKRKILEKRHTLASYKSEMTLDQVTEPVAVPFNWEHIPGKCKGNNGSEVLQIPPKNPSFTPIPRLPPGKSVKSATQPMVKESNVANRFTSSNKSKSFTGNMVKTDCDREREKEKETEKKIVSRRSNVKEVENDDAYSDAVESLSHLTESFSLNCSVSGVSGLDNLEAKKFGTFSTDQQTRDFMMNRFLPAAKAMTIQPSQYSSKKPSVLVEQQPRDVNKLVQNAKKPLVTDIIPYTGECQEEESEDEGDVYDNDNSDSVLGKGCGLLPNLHVRNSLPSLNSVAGMKVKNQVTLPSSACEVVKPNKRSSIRSFSPIPAVKKAWEAIHRNKSSTAAASPETQEGKKRWSSESNRFAYSGELLPGRLSPFRRSRAAAAGISPCRSRQQSPFRGTKLLGDSNEAETNKSCNLKFHSSGLGKIQGVPNQGAKRSSYSGSLAMEKTLYIDSSSTVKLSSSNLSSIDIKKRIDTMTAELDKRRGKERNSSIETSQNIKHVEALDLEEKVTLDYEILSSLGGNSTTLSGMLHHIDKEYEDEVMKNDEVINCELVSVQPVQKTFSEDSDTNNKQIVLANGSPLQPPLPKSPSESWLWRALPINSLKNSFMHSNQGTQSHPKRNDSNISSSNVKWETIVKTSNLQHGHVRYSQELQAGKSQHSKY</sequence>
<reference evidence="3" key="4">
    <citation type="journal article" date="2018" name="Nat. Plants">
        <title>Whole-genome landscape of Medicago truncatula symbiotic genes.</title>
        <authorList>
            <person name="Pecrix Y."/>
            <person name="Gamas P."/>
            <person name="Carrere S."/>
        </authorList>
    </citation>
    <scope>NUCLEOTIDE SEQUENCE</scope>
    <source>
        <tissue evidence="3">Leaves</tissue>
    </source>
</reference>
<reference evidence="4" key="3">
    <citation type="submission" date="2015-04" db="UniProtKB">
        <authorList>
            <consortium name="EnsemblPlants"/>
        </authorList>
    </citation>
    <scope>IDENTIFICATION</scope>
    <source>
        <strain evidence="4">cv. Jemalong A17</strain>
    </source>
</reference>
<name>G7ZXK0_MEDTR</name>
<feature type="compositionally biased region" description="Polar residues" evidence="1">
    <location>
        <begin position="626"/>
        <end position="636"/>
    </location>
</feature>
<evidence type="ECO:0000313" key="4">
    <source>
        <dbReference type="EnsemblPlants" id="KEH36600"/>
    </source>
</evidence>
<keyword evidence="5" id="KW-1185">Reference proteome</keyword>
<dbReference type="STRING" id="3880.G7ZXK0"/>
<protein>
    <submittedName>
        <fullName evidence="2">DUF688 family protein</fullName>
    </submittedName>
</protein>
<dbReference type="PaxDb" id="3880-AES83938"/>
<dbReference type="OMA" id="FEYKQAG"/>
<accession>G7ZXK0</accession>